<accession>H6L3Y2</accession>
<gene>
    <name evidence="1" type="ordered locus">SGRA_1129</name>
</gene>
<reference evidence="1 2" key="1">
    <citation type="journal article" date="2012" name="Stand. Genomic Sci.">
        <title>Complete genome sequencing and analysis of Saprospira grandis str. Lewin, a predatory marine bacterium.</title>
        <authorList>
            <person name="Saw J.H."/>
            <person name="Yuryev A."/>
            <person name="Kanbe M."/>
            <person name="Hou S."/>
            <person name="Young A.G."/>
            <person name="Aizawa S."/>
            <person name="Alam M."/>
        </authorList>
    </citation>
    <scope>NUCLEOTIDE SEQUENCE [LARGE SCALE GENOMIC DNA]</scope>
    <source>
        <strain evidence="1 2">Lewin</strain>
    </source>
</reference>
<dbReference type="RefSeq" id="WP_015691512.1">
    <property type="nucleotide sequence ID" value="NC_016940.1"/>
</dbReference>
<keyword evidence="2" id="KW-1185">Reference proteome</keyword>
<dbReference type="EMBL" id="CP002831">
    <property type="protein sequence ID" value="AFC23864.1"/>
    <property type="molecule type" value="Genomic_DNA"/>
</dbReference>
<dbReference type="Proteomes" id="UP000007519">
    <property type="component" value="Chromosome"/>
</dbReference>
<proteinExistence type="predicted"/>
<organism evidence="1 2">
    <name type="scientific">Saprospira grandis (strain Lewin)</name>
    <dbReference type="NCBI Taxonomy" id="984262"/>
    <lineage>
        <taxon>Bacteria</taxon>
        <taxon>Pseudomonadati</taxon>
        <taxon>Bacteroidota</taxon>
        <taxon>Saprospiria</taxon>
        <taxon>Saprospirales</taxon>
        <taxon>Saprospiraceae</taxon>
        <taxon>Saprospira</taxon>
    </lineage>
</organism>
<evidence type="ECO:0000313" key="1">
    <source>
        <dbReference type="EMBL" id="AFC23864.1"/>
    </source>
</evidence>
<name>H6L3Y2_SAPGL</name>
<sequence length="149" mass="17366">MKKFEDNGTTLYDFYGAEIVGCPKCARPTDFIDLQVACIHCGFNKKFEPLFSCLPHYVRLTIDINYFLVIHCCGHVLWARNRAHLDFIERYVEADLRERVPNINRSLASRLPQWIKSRKNRTEILKAIAKMKAALKKYNYQPNKAIKAS</sequence>
<dbReference type="AlphaFoldDB" id="H6L3Y2"/>
<dbReference type="OrthoDB" id="707631at2"/>
<dbReference type="HOGENOM" id="CLU_083023_2_0_10"/>
<dbReference type="KEGG" id="sgn:SGRA_1129"/>
<evidence type="ECO:0000313" key="2">
    <source>
        <dbReference type="Proteomes" id="UP000007519"/>
    </source>
</evidence>
<protein>
    <submittedName>
        <fullName evidence="1">Uncharacterized protein</fullName>
    </submittedName>
</protein>